<dbReference type="InterPro" id="IPR011990">
    <property type="entry name" value="TPR-like_helical_dom_sf"/>
</dbReference>
<gene>
    <name evidence="5" type="ORF">POL68_16165</name>
</gene>
<dbReference type="SMART" id="SM00220">
    <property type="entry name" value="S_TKc"/>
    <property type="match status" value="1"/>
</dbReference>
<dbReference type="PROSITE" id="PS00107">
    <property type="entry name" value="PROTEIN_KINASE_ATP"/>
    <property type="match status" value="1"/>
</dbReference>
<dbReference type="InterPro" id="IPR008271">
    <property type="entry name" value="Ser/Thr_kinase_AS"/>
</dbReference>
<keyword evidence="6" id="KW-1185">Reference proteome</keyword>
<feature type="domain" description="Protein kinase" evidence="4">
    <location>
        <begin position="25"/>
        <end position="313"/>
    </location>
</feature>
<dbReference type="InterPro" id="IPR041664">
    <property type="entry name" value="AAA_16"/>
</dbReference>
<keyword evidence="2 3" id="KW-0067">ATP-binding</keyword>
<dbReference type="InterPro" id="IPR027417">
    <property type="entry name" value="P-loop_NTPase"/>
</dbReference>
<dbReference type="PROSITE" id="PS00108">
    <property type="entry name" value="PROTEIN_KINASE_ST"/>
    <property type="match status" value="1"/>
</dbReference>
<dbReference type="SUPFAM" id="SSF48452">
    <property type="entry name" value="TPR-like"/>
    <property type="match status" value="1"/>
</dbReference>
<dbReference type="Pfam" id="PF00069">
    <property type="entry name" value="Pkinase"/>
    <property type="match status" value="1"/>
</dbReference>
<dbReference type="Gene3D" id="3.30.200.20">
    <property type="entry name" value="Phosphorylase Kinase, domain 1"/>
    <property type="match status" value="1"/>
</dbReference>
<dbReference type="PROSITE" id="PS50011">
    <property type="entry name" value="PROTEIN_KINASE_DOM"/>
    <property type="match status" value="1"/>
</dbReference>
<comment type="caution">
    <text evidence="5">The sequence shown here is derived from an EMBL/GenBank/DDBJ whole genome shotgun (WGS) entry which is preliminary data.</text>
</comment>
<dbReference type="SUPFAM" id="SSF56112">
    <property type="entry name" value="Protein kinase-like (PK-like)"/>
    <property type="match status" value="1"/>
</dbReference>
<dbReference type="PANTHER" id="PTHR16305:SF28">
    <property type="entry name" value="GUANYLATE CYCLASE DOMAIN-CONTAINING PROTEIN"/>
    <property type="match status" value="1"/>
</dbReference>
<dbReference type="InterPro" id="IPR017441">
    <property type="entry name" value="Protein_kinase_ATP_BS"/>
</dbReference>
<dbReference type="InterPro" id="IPR000719">
    <property type="entry name" value="Prot_kinase_dom"/>
</dbReference>
<organism evidence="5 6">
    <name type="scientific">Stigmatella ashevillensis</name>
    <dbReference type="NCBI Taxonomy" id="2995309"/>
    <lineage>
        <taxon>Bacteria</taxon>
        <taxon>Pseudomonadati</taxon>
        <taxon>Myxococcota</taxon>
        <taxon>Myxococcia</taxon>
        <taxon>Myxococcales</taxon>
        <taxon>Cystobacterineae</taxon>
        <taxon>Archangiaceae</taxon>
        <taxon>Stigmatella</taxon>
    </lineage>
</organism>
<dbReference type="CDD" id="cd14014">
    <property type="entry name" value="STKc_PknB_like"/>
    <property type="match status" value="1"/>
</dbReference>
<evidence type="ECO:0000259" key="4">
    <source>
        <dbReference type="PROSITE" id="PS50011"/>
    </source>
</evidence>
<evidence type="ECO:0000313" key="5">
    <source>
        <dbReference type="EMBL" id="MDC0710011.1"/>
    </source>
</evidence>
<accession>A0ABT5DCD9</accession>
<evidence type="ECO:0000256" key="1">
    <source>
        <dbReference type="ARBA" id="ARBA00022741"/>
    </source>
</evidence>
<dbReference type="PANTHER" id="PTHR16305">
    <property type="entry name" value="TESTICULAR SOLUBLE ADENYLYL CYCLASE"/>
    <property type="match status" value="1"/>
</dbReference>
<name>A0ABT5DCD9_9BACT</name>
<dbReference type="Pfam" id="PF13191">
    <property type="entry name" value="AAA_16"/>
    <property type="match status" value="1"/>
</dbReference>
<feature type="binding site" evidence="3">
    <location>
        <position position="53"/>
    </location>
    <ligand>
        <name>ATP</name>
        <dbReference type="ChEBI" id="CHEBI:30616"/>
    </ligand>
</feature>
<proteinExistence type="predicted"/>
<dbReference type="EMBL" id="JAQNDM010000002">
    <property type="protein sequence ID" value="MDC0710011.1"/>
    <property type="molecule type" value="Genomic_DNA"/>
</dbReference>
<reference evidence="5 6" key="1">
    <citation type="submission" date="2022-11" db="EMBL/GenBank/DDBJ databases">
        <title>Minimal conservation of predation-associated metabolite biosynthetic gene clusters underscores biosynthetic potential of Myxococcota including descriptions for ten novel species: Archangium lansinium sp. nov., Myxococcus landrumus sp. nov., Nannocystis bai.</title>
        <authorList>
            <person name="Ahearne A."/>
            <person name="Stevens C."/>
            <person name="Dowd S."/>
        </authorList>
    </citation>
    <scope>NUCLEOTIDE SEQUENCE [LARGE SCALE GENOMIC DNA]</scope>
    <source>
        <strain evidence="5 6">NCWAL01</strain>
    </source>
</reference>
<sequence length="1172" mass="130178">MQHLGTEKVEVTGVSAQDSLVGRRYQLLEVVGRGGMGTVYRALDRLGGSIALKRLHRSLGSLAQEASWNATTVTTSREMARDLAAEFKALTSLRHPHVIHVLDYGFDEEQRPYLTMELLAGAKTLLEAGRGQAPRVQIDLLVQLLQALAYMHRRGFIHRDLKPANVLVVDGQVKVLDFGLALARERGEPHGTAGTPGYIAPELFQGESASEASDLYSVGVMVQRMGAGAQESEPRLAKLLQRLMVADRRERYTRAEEVLKDLREMVGQQVQFETQATRESYLRSARFVGRERERELLEQALERALAGQGEAWLVGGESGVGKSRLVEEIRTLAMVRGAVVLRGQAVSSGGSPYEDFRSVLPWLALLSGPSDFEASVLKSLVPNLEALLQRQVPEVLEVGGDIAQERLMGVVEALFERLGQPTLLILEDLQWGRAESKRLLARLSACAATLPLLVVATYRDDEQPGLSQELPAMRVLGVPRLGAEEMAHLSESMIGEAGRAPQVLELLRRETEGNPFFLVEVVRALAEEAGQLDRIGAAPLPERVFAGGVRQIIQRRLDRVPAPARELLQLAAVVGRHLDLQVLRASAPEEDLDRWLEDCAGAAVLDFAEGRWRFAHDKLREGTLASLSGEKARELHRRAALCIEAAYPNASEWLAALAYHWGQAGNTEREAHYAERAGEQAMSVYACHAAIPYFQRALEIAQAKAAQAIHIGHLQGRLAESFYLIGDMASCVTHVGQNLENLGWPLPKSPKAWRLRLARELLVRLAQAVTPESFEEQSPERRKLRIEAGHLTTRLNEIYVFQQDAVRVIWSALRLVNLLEPAGPSPDLARAYIIMATILNAIPGLRSMVNDWCERAVTTAKRVESTDSLIYVLVRRVVCGISQARWREAEAWAEQARGLASTARDFRQFEQGCSMLLNAFYYQGGFRRGVEISHELELSARRRNAEQPSYWGPLLRARCLVRLGRSAEAIRELEQVLPWCESHASSTETTLLYGPLSLALLQGGQRERALEMAARGLALMRGRKPVNCLIVGGLRMVTEVYLAAWERVTGGRAPGVRELERAAREGCKSLRAYTRAFSFAEPFSLLCDGQEAWLLGRTEVARRTWQRCAERAVELAMPYEEGRARLEQGRHLAPEAPERKAHLLRARELFQRLEAVGDLARAEAELARVGNP</sequence>
<keyword evidence="1 3" id="KW-0547">Nucleotide-binding</keyword>
<evidence type="ECO:0000256" key="3">
    <source>
        <dbReference type="PROSITE-ProRule" id="PRU10141"/>
    </source>
</evidence>
<dbReference type="Gene3D" id="1.10.510.10">
    <property type="entry name" value="Transferase(Phosphotransferase) domain 1"/>
    <property type="match status" value="1"/>
</dbReference>
<protein>
    <submittedName>
        <fullName evidence="5">AAA family ATPase</fullName>
    </submittedName>
</protein>
<evidence type="ECO:0000256" key="2">
    <source>
        <dbReference type="ARBA" id="ARBA00022840"/>
    </source>
</evidence>
<evidence type="ECO:0000313" key="6">
    <source>
        <dbReference type="Proteomes" id="UP001221838"/>
    </source>
</evidence>
<dbReference type="Gene3D" id="1.25.40.10">
    <property type="entry name" value="Tetratricopeptide repeat domain"/>
    <property type="match status" value="1"/>
</dbReference>
<dbReference type="Proteomes" id="UP001221838">
    <property type="component" value="Unassembled WGS sequence"/>
</dbReference>
<dbReference type="RefSeq" id="WP_272139064.1">
    <property type="nucleotide sequence ID" value="NZ_JAQNDM010000002.1"/>
</dbReference>
<dbReference type="SUPFAM" id="SSF52540">
    <property type="entry name" value="P-loop containing nucleoside triphosphate hydrolases"/>
    <property type="match status" value="1"/>
</dbReference>
<dbReference type="InterPro" id="IPR011009">
    <property type="entry name" value="Kinase-like_dom_sf"/>
</dbReference>